<reference evidence="7 8" key="1">
    <citation type="submission" date="2020-03" db="EMBL/GenBank/DDBJ databases">
        <title>Genomic Encyclopedia of Type Strains, Phase IV (KMG-IV): sequencing the most valuable type-strain genomes for metagenomic binning, comparative biology and taxonomic classification.</title>
        <authorList>
            <person name="Goeker M."/>
        </authorList>
    </citation>
    <scope>NUCLEOTIDE SEQUENCE [LARGE SCALE GENOMIC DNA]</scope>
    <source>
        <strain evidence="7 8">DSM 102865</strain>
    </source>
</reference>
<evidence type="ECO:0008006" key="9">
    <source>
        <dbReference type="Google" id="ProtNLM"/>
    </source>
</evidence>
<gene>
    <name evidence="7" type="ORF">FHS68_004845</name>
</gene>
<feature type="domain" description="Heparin-sulfate lyase N-terminal" evidence="6">
    <location>
        <begin position="113"/>
        <end position="317"/>
    </location>
</feature>
<name>A0ABX0UXK3_9BACT</name>
<dbReference type="InterPro" id="IPR012480">
    <property type="entry name" value="Hepar_II_III_C"/>
</dbReference>
<evidence type="ECO:0000313" key="8">
    <source>
        <dbReference type="Proteomes" id="UP001179181"/>
    </source>
</evidence>
<evidence type="ECO:0000259" key="5">
    <source>
        <dbReference type="Pfam" id="PF07940"/>
    </source>
</evidence>
<dbReference type="PANTHER" id="PTHR39210">
    <property type="entry name" value="HEPARIN-SULFATE LYASE"/>
    <property type="match status" value="1"/>
</dbReference>
<sequence>MWRLRNIRNLFVFLRNMGLRYSAFRMWYEIQLRTGRLAGRFPTKTRSQSFISLKIWRELPVKFFFEAGQINVKKNKSLCYLKDNALNISQDRFQYFSSKWYSVADWHTNPETGFTYNAGAHWTRIPDFSRESGDIKYVWEKSRFTFLYDLIRYDYHFENDQSSLVFELIADWTDRNPVNCGPNWKCSQEITLRVLNWVFALHYYRFSKTLNQERFDKIMNSIHQQIRHVEENISFSLIAVRSNHALTECLGLYLIGLLFPFFPESGRWKEKGKRYFEQEISYQIYPDGTFLQFSMNYHRIVVQLLTWAIGLADLNGEKWGDVVYDRAEKSLLFLRTCQDEKTGQLPNYGNNDGALFFPITSCEFRDFRPQLAALGSLLGFKSFYENGEWEEEAAWFSGRDYLKKPKLETPAIKPVSTFPDGSYHVLRDYKTIAFLRCGSYKNRPFQADHLHLDIWVDGHNILRDAGSYLYNTDEKWTKYFSGTASHNTVMLGDFDQMQKCGRFIWWDWIKKAKGSVNETPEHWLIEAELEGFGHLGKGISHKRKVFKRKGYLEWIIEDSVRNAPPDLPMNQIWHPSDEFFDHYHLRAYHEDGSELTPIETEGWFSETYGSKMSCRRVVFSSSGRFIRAVIRWKE</sequence>
<dbReference type="Pfam" id="PF07940">
    <property type="entry name" value="Hepar_II_III_C"/>
    <property type="match status" value="1"/>
</dbReference>
<evidence type="ECO:0000256" key="3">
    <source>
        <dbReference type="ARBA" id="ARBA00022764"/>
    </source>
</evidence>
<dbReference type="Proteomes" id="UP001179181">
    <property type="component" value="Unassembled WGS sequence"/>
</dbReference>
<dbReference type="SUPFAM" id="SSF48230">
    <property type="entry name" value="Chondroitin AC/alginate lyase"/>
    <property type="match status" value="1"/>
</dbReference>
<dbReference type="Pfam" id="PF16889">
    <property type="entry name" value="Hepar_II_III_N"/>
    <property type="match status" value="1"/>
</dbReference>
<accession>A0ABX0UXK3</accession>
<feature type="domain" description="Heparinase II/III-like C-terminal" evidence="5">
    <location>
        <begin position="414"/>
        <end position="566"/>
    </location>
</feature>
<dbReference type="InterPro" id="IPR008929">
    <property type="entry name" value="Chondroitin_lyas"/>
</dbReference>
<proteinExistence type="predicted"/>
<dbReference type="Gene3D" id="2.70.98.70">
    <property type="match status" value="1"/>
</dbReference>
<comment type="caution">
    <text evidence="7">The sequence shown here is derived from an EMBL/GenBank/DDBJ whole genome shotgun (WGS) entry which is preliminary data.</text>
</comment>
<organism evidence="7 8">
    <name type="scientific">Dyadobacter arcticus</name>
    <dbReference type="NCBI Taxonomy" id="1078754"/>
    <lineage>
        <taxon>Bacteria</taxon>
        <taxon>Pseudomonadati</taxon>
        <taxon>Bacteroidota</taxon>
        <taxon>Cytophagia</taxon>
        <taxon>Cytophagales</taxon>
        <taxon>Spirosomataceae</taxon>
        <taxon>Dyadobacter</taxon>
    </lineage>
</organism>
<keyword evidence="3" id="KW-0574">Periplasm</keyword>
<keyword evidence="4" id="KW-0456">Lyase</keyword>
<evidence type="ECO:0000313" key="7">
    <source>
        <dbReference type="EMBL" id="NIJ55656.1"/>
    </source>
</evidence>
<dbReference type="RefSeq" id="WP_167275772.1">
    <property type="nucleotide sequence ID" value="NZ_JAASQJ010000005.1"/>
</dbReference>
<dbReference type="EMBL" id="JAASQJ010000005">
    <property type="protein sequence ID" value="NIJ55656.1"/>
    <property type="molecule type" value="Genomic_DNA"/>
</dbReference>
<comment type="subcellular location">
    <subcellularLocation>
        <location evidence="1">Periplasm</location>
    </subcellularLocation>
</comment>
<dbReference type="PANTHER" id="PTHR39210:SF1">
    <property type="entry name" value="HEPARIN-SULFATE LYASE"/>
    <property type="match status" value="1"/>
</dbReference>
<dbReference type="InterPro" id="IPR031680">
    <property type="entry name" value="Hepar_II_III_N"/>
</dbReference>
<protein>
    <recommendedName>
        <fullName evidence="9">Heparinase II/III N-terminus</fullName>
    </recommendedName>
</protein>
<keyword evidence="8" id="KW-1185">Reference proteome</keyword>
<evidence type="ECO:0000256" key="1">
    <source>
        <dbReference type="ARBA" id="ARBA00004418"/>
    </source>
</evidence>
<evidence type="ECO:0000259" key="6">
    <source>
        <dbReference type="Pfam" id="PF16889"/>
    </source>
</evidence>
<evidence type="ECO:0000256" key="4">
    <source>
        <dbReference type="ARBA" id="ARBA00023239"/>
    </source>
</evidence>
<keyword evidence="2" id="KW-0732">Signal</keyword>
<evidence type="ECO:0000256" key="2">
    <source>
        <dbReference type="ARBA" id="ARBA00022729"/>
    </source>
</evidence>
<dbReference type="Gene3D" id="1.50.10.100">
    <property type="entry name" value="Chondroitin AC/alginate lyase"/>
    <property type="match status" value="1"/>
</dbReference>